<proteinExistence type="predicted"/>
<dbReference type="RefSeq" id="XP_070883974.1">
    <property type="nucleotide sequence ID" value="XM_071029700.1"/>
</dbReference>
<dbReference type="GeneID" id="98144772"/>
<gene>
    <name evidence="2" type="ORF">BJX67DRAFT_359580</name>
</gene>
<feature type="compositionally biased region" description="Basic and acidic residues" evidence="1">
    <location>
        <begin position="1"/>
        <end position="15"/>
    </location>
</feature>
<feature type="region of interest" description="Disordered" evidence="1">
    <location>
        <begin position="1"/>
        <end position="101"/>
    </location>
</feature>
<protein>
    <submittedName>
        <fullName evidence="2">Uncharacterized protein</fullName>
    </submittedName>
</protein>
<name>A0ABR4LKD7_9EURO</name>
<dbReference type="Proteomes" id="UP001610432">
    <property type="component" value="Unassembled WGS sequence"/>
</dbReference>
<evidence type="ECO:0000313" key="2">
    <source>
        <dbReference type="EMBL" id="KAL2864995.1"/>
    </source>
</evidence>
<organism evidence="2 3">
    <name type="scientific">Aspergillus lucknowensis</name>
    <dbReference type="NCBI Taxonomy" id="176173"/>
    <lineage>
        <taxon>Eukaryota</taxon>
        <taxon>Fungi</taxon>
        <taxon>Dikarya</taxon>
        <taxon>Ascomycota</taxon>
        <taxon>Pezizomycotina</taxon>
        <taxon>Eurotiomycetes</taxon>
        <taxon>Eurotiomycetidae</taxon>
        <taxon>Eurotiales</taxon>
        <taxon>Aspergillaceae</taxon>
        <taxon>Aspergillus</taxon>
        <taxon>Aspergillus subgen. Nidulantes</taxon>
    </lineage>
</organism>
<comment type="caution">
    <text evidence="2">The sequence shown here is derived from an EMBL/GenBank/DDBJ whole genome shotgun (WGS) entry which is preliminary data.</text>
</comment>
<feature type="compositionally biased region" description="Basic and acidic residues" evidence="1">
    <location>
        <begin position="87"/>
        <end position="101"/>
    </location>
</feature>
<accession>A0ABR4LKD7</accession>
<evidence type="ECO:0000313" key="3">
    <source>
        <dbReference type="Proteomes" id="UP001610432"/>
    </source>
</evidence>
<keyword evidence="3" id="KW-1185">Reference proteome</keyword>
<feature type="compositionally biased region" description="Polar residues" evidence="1">
    <location>
        <begin position="16"/>
        <end position="36"/>
    </location>
</feature>
<feature type="compositionally biased region" description="Basic and acidic residues" evidence="1">
    <location>
        <begin position="62"/>
        <end position="80"/>
    </location>
</feature>
<sequence length="101" mass="11057">MDSSEARRLATRAEQDLNTYQAKQGTGPQSDSTVESGVNEMVDQKFADAGVRYGREGVPTGSDRKPIPEDEGGLRDDRGRLAQSQHFEGRGGPEDKFDREG</sequence>
<reference evidence="2 3" key="1">
    <citation type="submission" date="2024-07" db="EMBL/GenBank/DDBJ databases">
        <title>Section-level genome sequencing and comparative genomics of Aspergillus sections Usti and Cavernicolus.</title>
        <authorList>
            <consortium name="Lawrence Berkeley National Laboratory"/>
            <person name="Nybo J.L."/>
            <person name="Vesth T.C."/>
            <person name="Theobald S."/>
            <person name="Frisvad J.C."/>
            <person name="Larsen T.O."/>
            <person name="Kjaerboelling I."/>
            <person name="Rothschild-Mancinelli K."/>
            <person name="Lyhne E.K."/>
            <person name="Kogle M.E."/>
            <person name="Barry K."/>
            <person name="Clum A."/>
            <person name="Na H."/>
            <person name="Ledsgaard L."/>
            <person name="Lin J."/>
            <person name="Lipzen A."/>
            <person name="Kuo A."/>
            <person name="Riley R."/>
            <person name="Mondo S."/>
            <person name="Labutti K."/>
            <person name="Haridas S."/>
            <person name="Pangalinan J."/>
            <person name="Salamov A.A."/>
            <person name="Simmons B.A."/>
            <person name="Magnuson J.K."/>
            <person name="Chen J."/>
            <person name="Drula E."/>
            <person name="Henrissat B."/>
            <person name="Wiebenga A."/>
            <person name="Lubbers R.J."/>
            <person name="Gomes A.C."/>
            <person name="Macurrencykelacurrency M.R."/>
            <person name="Stajich J."/>
            <person name="Grigoriev I.V."/>
            <person name="Mortensen U.H."/>
            <person name="De Vries R.P."/>
            <person name="Baker S.E."/>
            <person name="Andersen M.R."/>
        </authorList>
    </citation>
    <scope>NUCLEOTIDE SEQUENCE [LARGE SCALE GENOMIC DNA]</scope>
    <source>
        <strain evidence="2 3">CBS 449.75</strain>
    </source>
</reference>
<dbReference type="EMBL" id="JBFXLQ010000035">
    <property type="protein sequence ID" value="KAL2864995.1"/>
    <property type="molecule type" value="Genomic_DNA"/>
</dbReference>
<evidence type="ECO:0000256" key="1">
    <source>
        <dbReference type="SAM" id="MobiDB-lite"/>
    </source>
</evidence>